<feature type="transmembrane region" description="Helical" evidence="2">
    <location>
        <begin position="238"/>
        <end position="257"/>
    </location>
</feature>
<gene>
    <name evidence="3" type="ORF">BSAL_88155</name>
</gene>
<name>A0A0S4KFG6_BODSA</name>
<accession>A0A0S4KFG6</accession>
<dbReference type="EMBL" id="CYKH01001107">
    <property type="protein sequence ID" value="CUI14426.1"/>
    <property type="molecule type" value="Genomic_DNA"/>
</dbReference>
<feature type="transmembrane region" description="Helical" evidence="2">
    <location>
        <begin position="197"/>
        <end position="218"/>
    </location>
</feature>
<dbReference type="PROSITE" id="PS51257">
    <property type="entry name" value="PROKAR_LIPOPROTEIN"/>
    <property type="match status" value="1"/>
</dbReference>
<evidence type="ECO:0000313" key="4">
    <source>
        <dbReference type="Proteomes" id="UP000051952"/>
    </source>
</evidence>
<sequence length="293" mass="31038">MLRSALVVTLVGGSCGGILACIFMTDLSFYVAAMVWTVSLLCVCACYVFRLVQIYCCTTTWHLPEEEEENVQQDDDEGNVAETDALRQPRTTSTTNASSSGARSLTRLVVSLVFAVVAAIICIAFVTMISSDASYASSEKAISSARGLAICLGMGTLSSIAMLGFLLEIWASGLLSCGCCPRVISVPMYLLPKNITIALFAVWGAVGCIIGAVCRALVVHHGLLWCSNNIEVPTAAGFAAGSVAGLLIWGYGTFVFLPDFKTSCSPLQRDAYFGVAEAIQHQENLDGIGDDAL</sequence>
<dbReference type="AlphaFoldDB" id="A0A0S4KFG6"/>
<evidence type="ECO:0000313" key="3">
    <source>
        <dbReference type="EMBL" id="CUI14426.1"/>
    </source>
</evidence>
<feature type="transmembrane region" description="Helical" evidence="2">
    <location>
        <begin position="108"/>
        <end position="127"/>
    </location>
</feature>
<keyword evidence="4" id="KW-1185">Reference proteome</keyword>
<dbReference type="VEuPathDB" id="TriTrypDB:BSAL_88155"/>
<evidence type="ECO:0000256" key="2">
    <source>
        <dbReference type="SAM" id="Phobius"/>
    </source>
</evidence>
<feature type="transmembrane region" description="Helical" evidence="2">
    <location>
        <begin position="147"/>
        <end position="167"/>
    </location>
</feature>
<reference evidence="4" key="1">
    <citation type="submission" date="2015-09" db="EMBL/GenBank/DDBJ databases">
        <authorList>
            <consortium name="Pathogen Informatics"/>
        </authorList>
    </citation>
    <scope>NUCLEOTIDE SEQUENCE [LARGE SCALE GENOMIC DNA]</scope>
    <source>
        <strain evidence="4">Lake Konstanz</strain>
    </source>
</reference>
<keyword evidence="2" id="KW-0472">Membrane</keyword>
<evidence type="ECO:0000256" key="1">
    <source>
        <dbReference type="SAM" id="MobiDB-lite"/>
    </source>
</evidence>
<feature type="transmembrane region" description="Helical" evidence="2">
    <location>
        <begin position="30"/>
        <end position="49"/>
    </location>
</feature>
<keyword evidence="2" id="KW-1133">Transmembrane helix</keyword>
<protein>
    <submittedName>
        <fullName evidence="3">Membrane-associated protein, putative</fullName>
    </submittedName>
</protein>
<feature type="region of interest" description="Disordered" evidence="1">
    <location>
        <begin position="68"/>
        <end position="99"/>
    </location>
</feature>
<organism evidence="3 4">
    <name type="scientific">Bodo saltans</name>
    <name type="common">Flagellated protozoan</name>
    <dbReference type="NCBI Taxonomy" id="75058"/>
    <lineage>
        <taxon>Eukaryota</taxon>
        <taxon>Discoba</taxon>
        <taxon>Euglenozoa</taxon>
        <taxon>Kinetoplastea</taxon>
        <taxon>Metakinetoplastina</taxon>
        <taxon>Eubodonida</taxon>
        <taxon>Bodonidae</taxon>
        <taxon>Bodo</taxon>
    </lineage>
</organism>
<dbReference type="Proteomes" id="UP000051952">
    <property type="component" value="Unassembled WGS sequence"/>
</dbReference>
<proteinExistence type="predicted"/>
<keyword evidence="2" id="KW-0812">Transmembrane</keyword>
<feature type="compositionally biased region" description="Acidic residues" evidence="1">
    <location>
        <begin position="68"/>
        <end position="79"/>
    </location>
</feature>